<keyword evidence="2" id="KW-1185">Reference proteome</keyword>
<gene>
    <name evidence="1" type="ORF">RP75_27160</name>
</gene>
<proteinExistence type="predicted"/>
<dbReference type="RefSeq" id="WP_045024298.1">
    <property type="nucleotide sequence ID" value="NZ_CP166106.1"/>
</dbReference>
<organism evidence="1 2">
    <name type="scientific">Agrobacterium arsenijevicii</name>
    <dbReference type="NCBI Taxonomy" id="1585697"/>
    <lineage>
        <taxon>Bacteria</taxon>
        <taxon>Pseudomonadati</taxon>
        <taxon>Pseudomonadota</taxon>
        <taxon>Alphaproteobacteria</taxon>
        <taxon>Hyphomicrobiales</taxon>
        <taxon>Rhizobiaceae</taxon>
        <taxon>Rhizobium/Agrobacterium group</taxon>
        <taxon>Agrobacterium</taxon>
    </lineage>
</organism>
<dbReference type="EMBL" id="JWIT01000039">
    <property type="protein sequence ID" value="KJF70301.1"/>
    <property type="molecule type" value="Genomic_DNA"/>
</dbReference>
<evidence type="ECO:0000313" key="1">
    <source>
        <dbReference type="EMBL" id="KJF70301.1"/>
    </source>
</evidence>
<accession>A0ABR5CZQ7</accession>
<protein>
    <submittedName>
        <fullName evidence="1">Uncharacterized protein</fullName>
    </submittedName>
</protein>
<reference evidence="1 2" key="1">
    <citation type="submission" date="2014-12" db="EMBL/GenBank/DDBJ databases">
        <authorList>
            <person name="Kuzmanovic N."/>
            <person name="Pulawska J."/>
            <person name="Obradovic A."/>
        </authorList>
    </citation>
    <scope>NUCLEOTIDE SEQUENCE [LARGE SCALE GENOMIC DNA]</scope>
    <source>
        <strain evidence="1 2">KFB 330</strain>
    </source>
</reference>
<sequence length="140" mass="15936">MAGFLVGIPHAGMLAFDVKANSAYGDHLLFGVGEVDKLACSEAFFHMTVSFSCLDLDEPRRFYWVPLRALIGRHVERRGRARVLAFPIADALQVFMDEGFLDAYGLSVSSRWDFDFHDRTLPRQIQSCLMSIACDRRYIR</sequence>
<evidence type="ECO:0000313" key="2">
    <source>
        <dbReference type="Proteomes" id="UP000032564"/>
    </source>
</evidence>
<comment type="caution">
    <text evidence="1">The sequence shown here is derived from an EMBL/GenBank/DDBJ whole genome shotgun (WGS) entry which is preliminary data.</text>
</comment>
<dbReference type="Proteomes" id="UP000032564">
    <property type="component" value="Unassembled WGS sequence"/>
</dbReference>
<name>A0ABR5CZQ7_9HYPH</name>